<protein>
    <submittedName>
        <fullName evidence="1">Uncharacterized protein</fullName>
    </submittedName>
</protein>
<sequence length="122" mass="13423">MMTRTLAAILLSLTLWVPQAFAADRLDGREMRKVMPGNWSGTWKGTALVLSIGADGSVKGTYNGINATGSWSVKRAHDGDRICLTFSAVVSATKCGELFRRGNNSVYGYINHDQPRLYLRRS</sequence>
<reference evidence="1" key="1">
    <citation type="submission" date="2021-01" db="EMBL/GenBank/DDBJ databases">
        <authorList>
            <person name="Sun Q."/>
        </authorList>
    </citation>
    <scope>NUCLEOTIDE SEQUENCE</scope>
    <source>
        <strain evidence="1">YIM B02566</strain>
    </source>
</reference>
<name>A0ACC5RD03_9HYPH</name>
<dbReference type="Proteomes" id="UP000616151">
    <property type="component" value="Unassembled WGS sequence"/>
</dbReference>
<accession>A0ACC5RD03</accession>
<keyword evidence="2" id="KW-1185">Reference proteome</keyword>
<evidence type="ECO:0000313" key="2">
    <source>
        <dbReference type="Proteomes" id="UP000616151"/>
    </source>
</evidence>
<gene>
    <name evidence="1" type="ORF">JHL16_29295</name>
</gene>
<proteinExistence type="predicted"/>
<comment type="caution">
    <text evidence="1">The sequence shown here is derived from an EMBL/GenBank/DDBJ whole genome shotgun (WGS) entry which is preliminary data.</text>
</comment>
<dbReference type="EMBL" id="JAENHL010000008">
    <property type="protein sequence ID" value="MBK1870497.1"/>
    <property type="molecule type" value="Genomic_DNA"/>
</dbReference>
<evidence type="ECO:0000313" key="1">
    <source>
        <dbReference type="EMBL" id="MBK1870497.1"/>
    </source>
</evidence>
<organism evidence="1 2">
    <name type="scientific">Taklimakanibacter albus</name>
    <dbReference type="NCBI Taxonomy" id="2800327"/>
    <lineage>
        <taxon>Bacteria</taxon>
        <taxon>Pseudomonadati</taxon>
        <taxon>Pseudomonadota</taxon>
        <taxon>Alphaproteobacteria</taxon>
        <taxon>Hyphomicrobiales</taxon>
        <taxon>Aestuariivirgaceae</taxon>
        <taxon>Taklimakanibacter</taxon>
    </lineage>
</organism>